<evidence type="ECO:0000313" key="8">
    <source>
        <dbReference type="EMBL" id="GGL80970.1"/>
    </source>
</evidence>
<organism evidence="8 9">
    <name type="scientific">Microlunatus endophyticus</name>
    <dbReference type="NCBI Taxonomy" id="1716077"/>
    <lineage>
        <taxon>Bacteria</taxon>
        <taxon>Bacillati</taxon>
        <taxon>Actinomycetota</taxon>
        <taxon>Actinomycetes</taxon>
        <taxon>Propionibacteriales</taxon>
        <taxon>Propionibacteriaceae</taxon>
        <taxon>Microlunatus</taxon>
    </lineage>
</organism>
<reference evidence="8" key="1">
    <citation type="journal article" date="2014" name="Int. J. Syst. Evol. Microbiol.">
        <title>Complete genome sequence of Corynebacterium casei LMG S-19264T (=DSM 44701T), isolated from a smear-ripened cheese.</title>
        <authorList>
            <consortium name="US DOE Joint Genome Institute (JGI-PGF)"/>
            <person name="Walter F."/>
            <person name="Albersmeier A."/>
            <person name="Kalinowski J."/>
            <person name="Ruckert C."/>
        </authorList>
    </citation>
    <scope>NUCLEOTIDE SEQUENCE</scope>
    <source>
        <strain evidence="8">CGMCC 4.7306</strain>
    </source>
</reference>
<dbReference type="RefSeq" id="WP_188897917.1">
    <property type="nucleotide sequence ID" value="NZ_BMMZ01000016.1"/>
</dbReference>
<dbReference type="InterPro" id="IPR044068">
    <property type="entry name" value="CB"/>
</dbReference>
<dbReference type="Gene3D" id="1.10.443.10">
    <property type="entry name" value="Intergrase catalytic core"/>
    <property type="match status" value="1"/>
</dbReference>
<dbReference type="Pfam" id="PF00589">
    <property type="entry name" value="Phage_integrase"/>
    <property type="match status" value="1"/>
</dbReference>
<reference evidence="8" key="2">
    <citation type="submission" date="2020-09" db="EMBL/GenBank/DDBJ databases">
        <authorList>
            <person name="Sun Q."/>
            <person name="Zhou Y."/>
        </authorList>
    </citation>
    <scope>NUCLEOTIDE SEQUENCE</scope>
    <source>
        <strain evidence="8">CGMCC 4.7306</strain>
    </source>
</reference>
<dbReference type="AlphaFoldDB" id="A0A917SGF2"/>
<evidence type="ECO:0000256" key="1">
    <source>
        <dbReference type="ARBA" id="ARBA00008857"/>
    </source>
</evidence>
<comment type="caution">
    <text evidence="8">The sequence shown here is derived from an EMBL/GenBank/DDBJ whole genome shotgun (WGS) entry which is preliminary data.</text>
</comment>
<evidence type="ECO:0000259" key="7">
    <source>
        <dbReference type="PROSITE" id="PS51900"/>
    </source>
</evidence>
<protein>
    <submittedName>
        <fullName evidence="8">Site-specific integrase</fullName>
    </submittedName>
</protein>
<name>A0A917SGF2_9ACTN</name>
<gene>
    <name evidence="8" type="ORF">GCM10011575_44110</name>
</gene>
<dbReference type="Gene3D" id="1.10.150.130">
    <property type="match status" value="1"/>
</dbReference>
<dbReference type="InterPro" id="IPR010998">
    <property type="entry name" value="Integrase_recombinase_N"/>
</dbReference>
<dbReference type="InterPro" id="IPR050808">
    <property type="entry name" value="Phage_Integrase"/>
</dbReference>
<dbReference type="PANTHER" id="PTHR30629:SF2">
    <property type="entry name" value="PROPHAGE INTEGRASE INTS-RELATED"/>
    <property type="match status" value="1"/>
</dbReference>
<evidence type="ECO:0000256" key="5">
    <source>
        <dbReference type="PROSITE-ProRule" id="PRU01248"/>
    </source>
</evidence>
<dbReference type="InterPro" id="IPR002104">
    <property type="entry name" value="Integrase_catalytic"/>
</dbReference>
<evidence type="ECO:0000256" key="3">
    <source>
        <dbReference type="ARBA" id="ARBA00023125"/>
    </source>
</evidence>
<evidence type="ECO:0000256" key="2">
    <source>
        <dbReference type="ARBA" id="ARBA00022908"/>
    </source>
</evidence>
<dbReference type="PANTHER" id="PTHR30629">
    <property type="entry name" value="PROPHAGE INTEGRASE"/>
    <property type="match status" value="1"/>
</dbReference>
<dbReference type="InterPro" id="IPR011010">
    <property type="entry name" value="DNA_brk_join_enz"/>
</dbReference>
<evidence type="ECO:0000259" key="6">
    <source>
        <dbReference type="PROSITE" id="PS51898"/>
    </source>
</evidence>
<dbReference type="PROSITE" id="PS51898">
    <property type="entry name" value="TYR_RECOMBINASE"/>
    <property type="match status" value="1"/>
</dbReference>
<keyword evidence="9" id="KW-1185">Reference proteome</keyword>
<proteinExistence type="inferred from homology"/>
<keyword evidence="2" id="KW-0229">DNA integration</keyword>
<keyword evidence="4" id="KW-0233">DNA recombination</keyword>
<comment type="similarity">
    <text evidence="1">Belongs to the 'phage' integrase family.</text>
</comment>
<dbReference type="GO" id="GO:0003677">
    <property type="term" value="F:DNA binding"/>
    <property type="evidence" value="ECO:0007669"/>
    <property type="project" value="UniProtKB-UniRule"/>
</dbReference>
<dbReference type="InterPro" id="IPR013762">
    <property type="entry name" value="Integrase-like_cat_sf"/>
</dbReference>
<dbReference type="Proteomes" id="UP000613840">
    <property type="component" value="Unassembled WGS sequence"/>
</dbReference>
<dbReference type="EMBL" id="BMMZ01000016">
    <property type="protein sequence ID" value="GGL80970.1"/>
    <property type="molecule type" value="Genomic_DNA"/>
</dbReference>
<feature type="domain" description="Tyr recombinase" evidence="6">
    <location>
        <begin position="175"/>
        <end position="380"/>
    </location>
</feature>
<dbReference type="SUPFAM" id="SSF56349">
    <property type="entry name" value="DNA breaking-rejoining enzymes"/>
    <property type="match status" value="1"/>
</dbReference>
<sequence length="390" mass="44277">MTASGRRPPGDGGVYWDAKRERFIAERTVGYDARGKRIKRHASGKSETAALRALARRVKDYDAGLVVGSERVTVRQAVEDWLDYGQAGPDPNTRQKNRDLCDKHVIPALGGRRLRDLRAEEVDRWLRSLTEDLATRSIRDVRWCLSRSVGRAMARGYVERNVVELCVAPRGKAGRPSKALTLDQARDVLTHTKKDSLYCYIVMSLLTGARTEELRALRWENVHLASDPKAVPPVVPYVEVWRSVRSTGDTKTRKSRRTLALPVLVVEELVKHRARQAQIRLRAEFWRDDDLVFPTQVGTQMDAANVRRDFRRALKSVPNIDPDDWTPREMRHSFVSLLSESGIPLEEISRLVGHKGTEVTELVYRKQLRPVIETGAQVMDVIFKAQADKG</sequence>
<keyword evidence="3 5" id="KW-0238">DNA-binding</keyword>
<feature type="domain" description="Core-binding (CB)" evidence="7">
    <location>
        <begin position="72"/>
        <end position="153"/>
    </location>
</feature>
<dbReference type="GO" id="GO:0006310">
    <property type="term" value="P:DNA recombination"/>
    <property type="evidence" value="ECO:0007669"/>
    <property type="project" value="UniProtKB-KW"/>
</dbReference>
<dbReference type="GO" id="GO:0015074">
    <property type="term" value="P:DNA integration"/>
    <property type="evidence" value="ECO:0007669"/>
    <property type="project" value="UniProtKB-KW"/>
</dbReference>
<evidence type="ECO:0000313" key="9">
    <source>
        <dbReference type="Proteomes" id="UP000613840"/>
    </source>
</evidence>
<evidence type="ECO:0000256" key="4">
    <source>
        <dbReference type="ARBA" id="ARBA00023172"/>
    </source>
</evidence>
<dbReference type="CDD" id="cd01189">
    <property type="entry name" value="INT_ICEBs1_C_like"/>
    <property type="match status" value="1"/>
</dbReference>
<accession>A0A917SGF2</accession>
<dbReference type="PROSITE" id="PS51900">
    <property type="entry name" value="CB"/>
    <property type="match status" value="1"/>
</dbReference>